<dbReference type="Proteomes" id="UP000381093">
    <property type="component" value="Unassembled WGS sequence"/>
</dbReference>
<evidence type="ECO:0000313" key="2">
    <source>
        <dbReference type="EMBL" id="VVN97892.1"/>
    </source>
</evidence>
<dbReference type="EC" id="1.1.1.392" evidence="2"/>
<dbReference type="GO" id="GO:0016491">
    <property type="term" value="F:oxidoreductase activity"/>
    <property type="evidence" value="ECO:0007669"/>
    <property type="project" value="UniProtKB-KW"/>
</dbReference>
<comment type="similarity">
    <text evidence="1">Belongs to the short-chain dehydrogenases/reductases (SDR) family.</text>
</comment>
<protein>
    <submittedName>
        <fullName evidence="2">3-alpha-hydroxycholanate dehydrogenase (NADP(+))</fullName>
        <ecNumber evidence="2">1.1.1.392</ecNumber>
    </submittedName>
</protein>
<reference evidence="2 3" key="1">
    <citation type="submission" date="2019-09" db="EMBL/GenBank/DDBJ databases">
        <authorList>
            <person name="Chandra G."/>
            <person name="Truman W A."/>
        </authorList>
    </citation>
    <scope>NUCLEOTIDE SEQUENCE [LARGE SCALE GENOMIC DNA]</scope>
    <source>
        <strain evidence="2">PS710</strain>
    </source>
</reference>
<keyword evidence="2" id="KW-0560">Oxidoreductase</keyword>
<dbReference type="SUPFAM" id="SSF51735">
    <property type="entry name" value="NAD(P)-binding Rossmann-fold domains"/>
    <property type="match status" value="1"/>
</dbReference>
<name>A0A5E7BZI3_PSEFL</name>
<dbReference type="RefSeq" id="WP_150764713.1">
    <property type="nucleotide sequence ID" value="NZ_CABVHW010000006.1"/>
</dbReference>
<dbReference type="InterPro" id="IPR002347">
    <property type="entry name" value="SDR_fam"/>
</dbReference>
<dbReference type="Gene3D" id="3.40.50.720">
    <property type="entry name" value="NAD(P)-binding Rossmann-like Domain"/>
    <property type="match status" value="1"/>
</dbReference>
<dbReference type="EMBL" id="CABVHW010000006">
    <property type="protein sequence ID" value="VVN97892.1"/>
    <property type="molecule type" value="Genomic_DNA"/>
</dbReference>
<organism evidence="2 3">
    <name type="scientific">Pseudomonas fluorescens</name>
    <dbReference type="NCBI Taxonomy" id="294"/>
    <lineage>
        <taxon>Bacteria</taxon>
        <taxon>Pseudomonadati</taxon>
        <taxon>Pseudomonadota</taxon>
        <taxon>Gammaproteobacteria</taxon>
        <taxon>Pseudomonadales</taxon>
        <taxon>Pseudomonadaceae</taxon>
        <taxon>Pseudomonas</taxon>
    </lineage>
</organism>
<proteinExistence type="inferred from homology"/>
<sequence length="260" mass="27743">MGQNMARQRFDQGVAIVTGGSGGIGAAITRLLALEGSDVVFTYNSNRAAADQLVDELRECGRRVESRQVSLEDPAAVESLLADAKQRYGSIHSVIYAAGPSLPIKYVGGISADEWQSVFQLDTHACFNLVRSALPILKEQNAGSITAITTTQFARHVPMSVLSSAPKAAIESMLQVVAREYGRYGVRANSVRSGWLDGGKFAHGLSGQVLDDAKRSIVNSIPLGMMGDPEDVADAVVFLSSRQARYITGEALSVDGGWKL</sequence>
<dbReference type="PRINTS" id="PR00081">
    <property type="entry name" value="GDHRDH"/>
</dbReference>
<dbReference type="PANTHER" id="PTHR42879:SF2">
    <property type="entry name" value="3-OXOACYL-[ACYL-CARRIER-PROTEIN] REDUCTASE FABG"/>
    <property type="match status" value="1"/>
</dbReference>
<dbReference type="InterPro" id="IPR050259">
    <property type="entry name" value="SDR"/>
</dbReference>
<gene>
    <name evidence="2" type="primary">baiA_4</name>
    <name evidence="2" type="ORF">PS710_02416</name>
</gene>
<dbReference type="Pfam" id="PF13561">
    <property type="entry name" value="adh_short_C2"/>
    <property type="match status" value="1"/>
</dbReference>
<dbReference type="InterPro" id="IPR036291">
    <property type="entry name" value="NAD(P)-bd_dom_sf"/>
</dbReference>
<accession>A0A5E7BZI3</accession>
<dbReference type="PANTHER" id="PTHR42879">
    <property type="entry name" value="3-OXOACYL-(ACYL-CARRIER-PROTEIN) REDUCTASE"/>
    <property type="match status" value="1"/>
</dbReference>
<dbReference type="AlphaFoldDB" id="A0A5E7BZI3"/>
<evidence type="ECO:0000256" key="1">
    <source>
        <dbReference type="ARBA" id="ARBA00006484"/>
    </source>
</evidence>
<evidence type="ECO:0000313" key="3">
    <source>
        <dbReference type="Proteomes" id="UP000381093"/>
    </source>
</evidence>